<feature type="compositionally biased region" description="Low complexity" evidence="1">
    <location>
        <begin position="56"/>
        <end position="80"/>
    </location>
</feature>
<evidence type="ECO:0000313" key="4">
    <source>
        <dbReference type="Proteomes" id="UP000700596"/>
    </source>
</evidence>
<dbReference type="InterPro" id="IPR033862">
    <property type="entry name" value="Jacalin-like_metallopeptidase"/>
</dbReference>
<dbReference type="InterPro" id="IPR001229">
    <property type="entry name" value="Jacalin-like_lectin_dom"/>
</dbReference>
<dbReference type="GO" id="GO:0005737">
    <property type="term" value="C:cytoplasm"/>
    <property type="evidence" value="ECO:0007669"/>
    <property type="project" value="TreeGrafter"/>
</dbReference>
<organism evidence="3 4">
    <name type="scientific">Dendryphion nanum</name>
    <dbReference type="NCBI Taxonomy" id="256645"/>
    <lineage>
        <taxon>Eukaryota</taxon>
        <taxon>Fungi</taxon>
        <taxon>Dikarya</taxon>
        <taxon>Ascomycota</taxon>
        <taxon>Pezizomycotina</taxon>
        <taxon>Dothideomycetes</taxon>
        <taxon>Pleosporomycetidae</taxon>
        <taxon>Pleosporales</taxon>
        <taxon>Torulaceae</taxon>
        <taxon>Dendryphion</taxon>
    </lineage>
</organism>
<dbReference type="Proteomes" id="UP000700596">
    <property type="component" value="Unassembled WGS sequence"/>
</dbReference>
<dbReference type="SUPFAM" id="SSF51101">
    <property type="entry name" value="Mannose-binding lectins"/>
    <property type="match status" value="1"/>
</dbReference>
<dbReference type="OrthoDB" id="74460at2759"/>
<dbReference type="Pfam" id="PF12044">
    <property type="entry name" value="Metallopep"/>
    <property type="match status" value="1"/>
</dbReference>
<dbReference type="PANTHER" id="PTHR21054">
    <property type="entry name" value="ZINC METALLOPROTEINASE-RELATED"/>
    <property type="match status" value="1"/>
</dbReference>
<feature type="compositionally biased region" description="Basic and acidic residues" evidence="1">
    <location>
        <begin position="13"/>
        <end position="25"/>
    </location>
</feature>
<evidence type="ECO:0000313" key="3">
    <source>
        <dbReference type="EMBL" id="KAH7137998.1"/>
    </source>
</evidence>
<feature type="region of interest" description="Disordered" evidence="1">
    <location>
        <begin position="1"/>
        <end position="100"/>
    </location>
</feature>
<dbReference type="PANTHER" id="PTHR21054:SF2">
    <property type="entry name" value="MIP04191P"/>
    <property type="match status" value="1"/>
</dbReference>
<dbReference type="Pfam" id="PF01419">
    <property type="entry name" value="Jacalin"/>
    <property type="match status" value="1"/>
</dbReference>
<dbReference type="InterPro" id="IPR036404">
    <property type="entry name" value="Jacalin-like_lectin_dom_sf"/>
</dbReference>
<feature type="compositionally biased region" description="Low complexity" evidence="1">
    <location>
        <begin position="37"/>
        <end position="49"/>
    </location>
</feature>
<dbReference type="Gene3D" id="2.100.10.30">
    <property type="entry name" value="Jacalin-like lectin domain"/>
    <property type="match status" value="1"/>
</dbReference>
<dbReference type="CDD" id="cd09613">
    <property type="entry name" value="Jacalin_metallopeptidase_like"/>
    <property type="match status" value="1"/>
</dbReference>
<evidence type="ECO:0000256" key="1">
    <source>
        <dbReference type="SAM" id="MobiDB-lite"/>
    </source>
</evidence>
<dbReference type="InterPro" id="IPR021917">
    <property type="entry name" value="Unchr_Zn-peptidase-like"/>
</dbReference>
<protein>
    <submittedName>
        <fullName evidence="3">Peptidase family-domain-containing protein</fullName>
    </submittedName>
</protein>
<evidence type="ECO:0000259" key="2">
    <source>
        <dbReference type="PROSITE" id="PS51752"/>
    </source>
</evidence>
<dbReference type="InterPro" id="IPR053002">
    <property type="entry name" value="Metalloproteinase_M10B"/>
</dbReference>
<dbReference type="EMBL" id="JAGMWT010000001">
    <property type="protein sequence ID" value="KAH7137998.1"/>
    <property type="molecule type" value="Genomic_DNA"/>
</dbReference>
<proteinExistence type="predicted"/>
<reference evidence="3" key="1">
    <citation type="journal article" date="2021" name="Nat. Commun.">
        <title>Genetic determinants of endophytism in the Arabidopsis root mycobiome.</title>
        <authorList>
            <person name="Mesny F."/>
            <person name="Miyauchi S."/>
            <person name="Thiergart T."/>
            <person name="Pickel B."/>
            <person name="Atanasova L."/>
            <person name="Karlsson M."/>
            <person name="Huettel B."/>
            <person name="Barry K.W."/>
            <person name="Haridas S."/>
            <person name="Chen C."/>
            <person name="Bauer D."/>
            <person name="Andreopoulos W."/>
            <person name="Pangilinan J."/>
            <person name="LaButti K."/>
            <person name="Riley R."/>
            <person name="Lipzen A."/>
            <person name="Clum A."/>
            <person name="Drula E."/>
            <person name="Henrissat B."/>
            <person name="Kohler A."/>
            <person name="Grigoriev I.V."/>
            <person name="Martin F.M."/>
            <person name="Hacquard S."/>
        </authorList>
    </citation>
    <scope>NUCLEOTIDE SEQUENCE</scope>
    <source>
        <strain evidence="3">MPI-CAGE-CH-0243</strain>
    </source>
</reference>
<gene>
    <name evidence="3" type="ORF">B0J11DRAFT_500248</name>
</gene>
<dbReference type="AlphaFoldDB" id="A0A9P9EI00"/>
<dbReference type="PROSITE" id="PS51752">
    <property type="entry name" value="JACALIN_LECTIN"/>
    <property type="match status" value="1"/>
</dbReference>
<comment type="caution">
    <text evidence="3">The sequence shown here is derived from an EMBL/GenBank/DDBJ whole genome shotgun (WGS) entry which is preliminary data.</text>
</comment>
<accession>A0A9P9EI00</accession>
<name>A0A9P9EI00_9PLEO</name>
<sequence>MPSFLSNLRRKSRIDVKPEKSERSLKHAQSHGSTAHTNGLNATNGTNGNVSRKKSSSTLASSATTPATSTSDDGPSSSRSVKNSTPPLPTPHPARPNINATKRYSLNGTASANTSGSHMSVNRSSLLAPRVLSVSDGSWVHQQVLLIFGQIGDSGQRPMDGHVTIHHYQGRFPAMVWPVHDCYFKALLHLEPGWNRIRLDFNSPKISTSSTSVPSHASFLNVNYLPLNNSPPLQLAIILGSDSPATFDAVPERMHREGNGLEIAMKKFRTAAYLWQAFTGEQMQRQGFGRRCFRFEDSWEPGTLSYQDWGTGQFRTQAKIHVIRSRKTVAEIRDLELAQQCKQRASPNNTLDNYLTSASSIDPPATKKGDLFGIAAEAVKDYFGIRPGQKLYVSCLFMDTHWDPKVKTVRGHAALGGGDGDLQLAIFGSHCLQSYPSSLEEVWEAFGDCTRTDTAYVANDCNDAGSNWEAANIGIGAHLHETGHLFGCPHQESGVMLRDYVTLNRTFTCREPYSTRTKSPGKRLVLPNDECAWHRLDTLRFRFHPCFSIPSDVHVADGCVQVWNVDNSQGGVIATSRAGIAWIELYTENDELCRHWKEWPENDNQYPRQVSLNEAELRGLLPKEKRVGRLKLEIFSAGGGKHVVEDFNQLANQKLARVRLPDGRFGYRGSKLGYSQMEGSEPQELILESAHIQTKLLLSIRVYHGFALDGIEFFYEDTTTQLFGKRGGKPGGSEFALDTRRGESLIGFALRAGLWIDGLQILTSLGRKSEWFGNPNGGSGHTLIPPRGYTIGGISGSCAQWVDGFSLIITR</sequence>
<feature type="domain" description="Jacalin-type lectin" evidence="2">
    <location>
        <begin position="662"/>
        <end position="811"/>
    </location>
</feature>
<keyword evidence="4" id="KW-1185">Reference proteome</keyword>